<evidence type="ECO:0000256" key="12">
    <source>
        <dbReference type="SAM" id="Phobius"/>
    </source>
</evidence>
<evidence type="ECO:0000256" key="5">
    <source>
        <dbReference type="ARBA" id="ARBA00022824"/>
    </source>
</evidence>
<evidence type="ECO:0000313" key="13">
    <source>
        <dbReference type="EMBL" id="CAE6536531.1"/>
    </source>
</evidence>
<reference evidence="13" key="1">
    <citation type="submission" date="2021-01" db="EMBL/GenBank/DDBJ databases">
        <authorList>
            <person name="Kaushik A."/>
        </authorList>
    </citation>
    <scope>NUCLEOTIDE SEQUENCE</scope>
    <source>
        <strain evidence="13">AG6-10EEA</strain>
    </source>
</reference>
<gene>
    <name evidence="13" type="ORF">RDB_LOCUS181026</name>
</gene>
<evidence type="ECO:0000256" key="11">
    <source>
        <dbReference type="SAM" id="MobiDB-lite"/>
    </source>
</evidence>
<evidence type="ECO:0000256" key="4">
    <source>
        <dbReference type="ARBA" id="ARBA00022692"/>
    </source>
</evidence>
<keyword evidence="4 12" id="KW-0812">Transmembrane</keyword>
<sequence>MSATTRRLSASRMTVPIESSPRIPTMTITSTSPVISKAGSDIHTQDGTIHVQPYRQPNTKQLRAVITFTPRSSAFEASGSDPFRGFYSLFWISMVLLLLRTYVNNFFQSGYPLSMVFATLFTRDAKTLAISDAVLVCSTFVCVPFVKALQKGYIRYYYTGQIILHIYQMITLALAIKWTFNREWPWVQSGFFTLHTLVMLMKTYSYVATNGYLSDLARKRAMTEDQLYKSVEFVGGYEIALAEAKQAAPRSPDTQSVTPIGTPPPNKDASLDQAKLRQRLNSTEPVKKEENISQPRSSSYFPTGDVPLLPPHPLVNHPSSNIALLAQGLTDMDLELTSTGKNRVRFPDNISYANFLDFQMVPTLCYELEYPRTERIRPMYIFEKTVATFGTFTLLYTITEHYIIPLTPTSDQSFARSMLDLALPFMLSYLILFYIIFECICNGFAELSCFGDREFYQDWWNSTSFDEYARKWNKPVHAFLLRHVYQASLSSKRVSKFSATLLTFLLSALVHELVMAVVTKKIRMYLFAMQGLWNWSTTPAIHSDRYCSNAGPFEMLCATRVGIRLIGRRAPLRVPILRAPLLYPSTSFLAVASLRSGARPFTTDRQLQISINSTPPSPKNEGPIKENKPTVHENIYTIPNALTVSRILSCPVLGWAILEGRYGLATGLLFYAGITDWVDGYLARKWNMRTVLGTILDPAADKTLMTTLTITLAMKGLLPVPLAVIILGRDVLLSISAFYYRYISLPPPKTFERYWDFSIPSAEVRPTQISKVYCKRSFTISLYLSSVDLVQYISPAYPDGGNYYSPNYTS</sequence>
<feature type="transmembrane region" description="Helical" evidence="12">
    <location>
        <begin position="192"/>
        <end position="213"/>
    </location>
</feature>
<feature type="region of interest" description="Disordered" evidence="11">
    <location>
        <begin position="245"/>
        <end position="303"/>
    </location>
</feature>
<evidence type="ECO:0000256" key="2">
    <source>
        <dbReference type="ARBA" id="ARBA00009010"/>
    </source>
</evidence>
<dbReference type="AlphaFoldDB" id="A0A8H3HJ35"/>
<organism evidence="13 14">
    <name type="scientific">Rhizoctonia solani</name>
    <dbReference type="NCBI Taxonomy" id="456999"/>
    <lineage>
        <taxon>Eukaryota</taxon>
        <taxon>Fungi</taxon>
        <taxon>Dikarya</taxon>
        <taxon>Basidiomycota</taxon>
        <taxon>Agaricomycotina</taxon>
        <taxon>Agaricomycetes</taxon>
        <taxon>Cantharellales</taxon>
        <taxon>Ceratobasidiaceae</taxon>
        <taxon>Rhizoctonia</taxon>
    </lineage>
</organism>
<accession>A0A8H3HJ35</accession>
<evidence type="ECO:0000313" key="14">
    <source>
        <dbReference type="Proteomes" id="UP000663853"/>
    </source>
</evidence>
<dbReference type="Pfam" id="PF03062">
    <property type="entry name" value="MBOAT"/>
    <property type="match status" value="1"/>
</dbReference>
<proteinExistence type="inferred from homology"/>
<evidence type="ECO:0000256" key="8">
    <source>
        <dbReference type="ARBA" id="ARBA00023315"/>
    </source>
</evidence>
<keyword evidence="6 12" id="KW-1133">Transmembrane helix</keyword>
<feature type="transmembrane region" description="Helical" evidence="12">
    <location>
        <begin position="86"/>
        <end position="107"/>
    </location>
</feature>
<dbReference type="Gene3D" id="1.20.120.1760">
    <property type="match status" value="1"/>
</dbReference>
<keyword evidence="5" id="KW-0256">Endoplasmic reticulum</keyword>
<dbReference type="GO" id="GO:0005789">
    <property type="term" value="C:endoplasmic reticulum membrane"/>
    <property type="evidence" value="ECO:0007669"/>
    <property type="project" value="UniProtKB-SubCell"/>
</dbReference>
<evidence type="ECO:0000256" key="7">
    <source>
        <dbReference type="ARBA" id="ARBA00023136"/>
    </source>
</evidence>
<comment type="subcellular location">
    <subcellularLocation>
        <location evidence="1">Endoplasmic reticulum membrane</location>
        <topology evidence="1">Multi-pass membrane protein</topology>
    </subcellularLocation>
</comment>
<evidence type="ECO:0000256" key="9">
    <source>
        <dbReference type="ARBA" id="ARBA00023568"/>
    </source>
</evidence>
<comment type="similarity">
    <text evidence="10">Belongs to the CDP-alcohol phosphatidyltransferase class-I family.</text>
</comment>
<feature type="transmembrane region" description="Helical" evidence="12">
    <location>
        <begin position="158"/>
        <end position="180"/>
    </location>
</feature>
<evidence type="ECO:0000256" key="6">
    <source>
        <dbReference type="ARBA" id="ARBA00022989"/>
    </source>
</evidence>
<dbReference type="InterPro" id="IPR004299">
    <property type="entry name" value="MBOAT_fam"/>
</dbReference>
<feature type="transmembrane region" description="Helical" evidence="12">
    <location>
        <begin position="421"/>
        <end position="445"/>
    </location>
</feature>
<comment type="function">
    <text evidence="9">Sterol O-acyltransferase that catalyzes the formation of stery esters.</text>
</comment>
<name>A0A8H3HJ35_9AGAM</name>
<dbReference type="PANTHER" id="PTHR10408:SF9">
    <property type="entry name" value="STEROL O-ACYLTRANSFERASE 2-RELATED"/>
    <property type="match status" value="1"/>
</dbReference>
<dbReference type="Pfam" id="PF01066">
    <property type="entry name" value="CDP-OH_P_transf"/>
    <property type="match status" value="1"/>
</dbReference>
<dbReference type="PROSITE" id="PS00379">
    <property type="entry name" value="CDP_ALCOHOL_P_TRANSF"/>
    <property type="match status" value="1"/>
</dbReference>
<dbReference type="GO" id="GO:0008204">
    <property type="term" value="P:ergosterol metabolic process"/>
    <property type="evidence" value="ECO:0007669"/>
    <property type="project" value="TreeGrafter"/>
</dbReference>
<dbReference type="EMBL" id="CAJMXA010004181">
    <property type="protein sequence ID" value="CAE6536531.1"/>
    <property type="molecule type" value="Genomic_DNA"/>
</dbReference>
<dbReference type="InterPro" id="IPR000462">
    <property type="entry name" value="CDP-OH_P_trans"/>
</dbReference>
<keyword evidence="3 10" id="KW-0808">Transferase</keyword>
<dbReference type="InterPro" id="IPR048254">
    <property type="entry name" value="CDP_ALCOHOL_P_TRANSF_CS"/>
</dbReference>
<dbReference type="Proteomes" id="UP000663853">
    <property type="component" value="Unassembled WGS sequence"/>
</dbReference>
<feature type="transmembrane region" description="Helical" evidence="12">
    <location>
        <begin position="497"/>
        <end position="519"/>
    </location>
</feature>
<comment type="caution">
    <text evidence="13">The sequence shown here is derived from an EMBL/GenBank/DDBJ whole genome shotgun (WGS) entry which is preliminary data.</text>
</comment>
<evidence type="ECO:0000256" key="3">
    <source>
        <dbReference type="ARBA" id="ARBA00022679"/>
    </source>
</evidence>
<evidence type="ECO:0000256" key="10">
    <source>
        <dbReference type="RuleBase" id="RU003750"/>
    </source>
</evidence>
<dbReference type="InterPro" id="IPR014371">
    <property type="entry name" value="Oat_ACAT_DAG_ARE"/>
</dbReference>
<dbReference type="GO" id="GO:0016780">
    <property type="term" value="F:phosphotransferase activity, for other substituted phosphate groups"/>
    <property type="evidence" value="ECO:0007669"/>
    <property type="project" value="InterPro"/>
</dbReference>
<comment type="similarity">
    <text evidence="2">Belongs to the membrane-bound acyltransferase family. Sterol o-acyltransferase subfamily.</text>
</comment>
<feature type="transmembrane region" description="Helical" evidence="12">
    <location>
        <begin position="127"/>
        <end position="146"/>
    </location>
</feature>
<keyword evidence="8" id="KW-0012">Acyltransferase</keyword>
<keyword evidence="7 12" id="KW-0472">Membrane</keyword>
<feature type="compositionally biased region" description="Polar residues" evidence="11">
    <location>
        <begin position="292"/>
        <end position="301"/>
    </location>
</feature>
<protein>
    <recommendedName>
        <fullName evidence="15">O-acyltransferase</fullName>
    </recommendedName>
</protein>
<evidence type="ECO:0008006" key="15">
    <source>
        <dbReference type="Google" id="ProtNLM"/>
    </source>
</evidence>
<dbReference type="InterPro" id="IPR043130">
    <property type="entry name" value="CDP-OH_PTrfase_TM_dom"/>
</dbReference>
<dbReference type="GO" id="GO:0008654">
    <property type="term" value="P:phospholipid biosynthetic process"/>
    <property type="evidence" value="ECO:0007669"/>
    <property type="project" value="InterPro"/>
</dbReference>
<evidence type="ECO:0000256" key="1">
    <source>
        <dbReference type="ARBA" id="ARBA00004477"/>
    </source>
</evidence>
<dbReference type="PANTHER" id="PTHR10408">
    <property type="entry name" value="STEROL O-ACYLTRANSFERASE"/>
    <property type="match status" value="1"/>
</dbReference>
<dbReference type="GO" id="GO:0034737">
    <property type="term" value="F:ergosterol O-acyltransferase activity"/>
    <property type="evidence" value="ECO:0007669"/>
    <property type="project" value="TreeGrafter"/>
</dbReference>